<dbReference type="GO" id="GO:0005829">
    <property type="term" value="C:cytosol"/>
    <property type="evidence" value="ECO:0007669"/>
    <property type="project" value="TreeGrafter"/>
</dbReference>
<evidence type="ECO:0000313" key="2">
    <source>
        <dbReference type="Proteomes" id="UP000295765"/>
    </source>
</evidence>
<dbReference type="PANTHER" id="PTHR43434">
    <property type="entry name" value="PHOSPHOGLYCOLATE PHOSPHATASE"/>
    <property type="match status" value="1"/>
</dbReference>
<dbReference type="SUPFAM" id="SSF56784">
    <property type="entry name" value="HAD-like"/>
    <property type="match status" value="1"/>
</dbReference>
<dbReference type="NCBIfam" id="NF011564">
    <property type="entry name" value="PRK14988.1"/>
    <property type="match status" value="1"/>
</dbReference>
<reference evidence="1 2" key="1">
    <citation type="submission" date="2019-03" db="EMBL/GenBank/DDBJ databases">
        <title>Genomic Encyclopedia of Type Strains, Phase IV (KMG-IV): sequencing the most valuable type-strain genomes for metagenomic binning, comparative biology and taxonomic classification.</title>
        <authorList>
            <person name="Goeker M."/>
        </authorList>
    </citation>
    <scope>NUCLEOTIDE SEQUENCE [LARGE SCALE GENOMIC DNA]</scope>
    <source>
        <strain evidence="1 2">DSM 25287</strain>
    </source>
</reference>
<dbReference type="Pfam" id="PF00702">
    <property type="entry name" value="Hydrolase"/>
    <property type="match status" value="1"/>
</dbReference>
<dbReference type="AlphaFoldDB" id="A0A4R2L4L0"/>
<keyword evidence="1" id="KW-0378">Hydrolase</keyword>
<gene>
    <name evidence="1" type="ORF">EV699_12122</name>
</gene>
<dbReference type="SFLD" id="SFLDS00003">
    <property type="entry name" value="Haloacid_Dehalogenase"/>
    <property type="match status" value="1"/>
</dbReference>
<dbReference type="Proteomes" id="UP000295765">
    <property type="component" value="Unassembled WGS sequence"/>
</dbReference>
<dbReference type="SFLD" id="SFLDG01129">
    <property type="entry name" value="C1.5:_HAD__Beta-PGM__Phosphata"/>
    <property type="match status" value="1"/>
</dbReference>
<dbReference type="PANTHER" id="PTHR43434:SF3">
    <property type="entry name" value="GMP_IMP NUCLEOTIDASE YRFG"/>
    <property type="match status" value="1"/>
</dbReference>
<proteinExistence type="predicted"/>
<dbReference type="RefSeq" id="WP_279389413.1">
    <property type="nucleotide sequence ID" value="NZ_SLWY01000021.1"/>
</dbReference>
<dbReference type="Gene3D" id="3.40.50.1000">
    <property type="entry name" value="HAD superfamily/HAD-like"/>
    <property type="match status" value="1"/>
</dbReference>
<dbReference type="NCBIfam" id="TIGR01509">
    <property type="entry name" value="HAD-SF-IA-v3"/>
    <property type="match status" value="1"/>
</dbReference>
<comment type="caution">
    <text evidence="1">The sequence shown here is derived from an EMBL/GenBank/DDBJ whole genome shotgun (WGS) entry which is preliminary data.</text>
</comment>
<dbReference type="EMBL" id="SLWY01000021">
    <property type="protein sequence ID" value="TCO78909.1"/>
    <property type="molecule type" value="Genomic_DNA"/>
</dbReference>
<dbReference type="InterPro" id="IPR023214">
    <property type="entry name" value="HAD_sf"/>
</dbReference>
<dbReference type="GO" id="GO:0006281">
    <property type="term" value="P:DNA repair"/>
    <property type="evidence" value="ECO:0007669"/>
    <property type="project" value="TreeGrafter"/>
</dbReference>
<organism evidence="1 2">
    <name type="scientific">Plasticicumulans lactativorans</name>
    <dbReference type="NCBI Taxonomy" id="1133106"/>
    <lineage>
        <taxon>Bacteria</taxon>
        <taxon>Pseudomonadati</taxon>
        <taxon>Pseudomonadota</taxon>
        <taxon>Gammaproteobacteria</taxon>
        <taxon>Candidatus Competibacteraceae</taxon>
        <taxon>Plasticicumulans</taxon>
    </lineage>
</organism>
<accession>A0A4R2L4L0</accession>
<dbReference type="InterPro" id="IPR036412">
    <property type="entry name" value="HAD-like_sf"/>
</dbReference>
<dbReference type="PRINTS" id="PR00413">
    <property type="entry name" value="HADHALOGNASE"/>
</dbReference>
<evidence type="ECO:0000313" key="1">
    <source>
        <dbReference type="EMBL" id="TCO78909.1"/>
    </source>
</evidence>
<dbReference type="InterPro" id="IPR050155">
    <property type="entry name" value="HAD-like_hydrolase_sf"/>
</dbReference>
<protein>
    <submittedName>
        <fullName evidence="1">Putative hydrolase of the HAD superfamily</fullName>
    </submittedName>
</protein>
<dbReference type="GO" id="GO:0008967">
    <property type="term" value="F:phosphoglycolate phosphatase activity"/>
    <property type="evidence" value="ECO:0007669"/>
    <property type="project" value="TreeGrafter"/>
</dbReference>
<keyword evidence="2" id="KW-1185">Reference proteome</keyword>
<sequence>MSLTPPTQGRGVRVAWQHVDTVLLDMDGTLLDLRFDNHFWLEHLPRRYAERHGLSEATAREVLFARYRAVEGTLAWYCVEHWTHELGLDVAELKREVQHLIGFLPHAFEFLDALRRQHKRVVLATNAHPRSLALKAERTGLAGHFDTLVSAHALGAPKESPLFWEHLQARIGYAPARSLFVDDSARILRAARDHGHIGQLLQVLRPDSGAPPRPAEGFPAIHDFSELLPLI</sequence>
<dbReference type="InterPro" id="IPR006439">
    <property type="entry name" value="HAD-SF_hydro_IA"/>
</dbReference>
<dbReference type="CDD" id="cd01427">
    <property type="entry name" value="HAD_like"/>
    <property type="match status" value="1"/>
</dbReference>
<name>A0A4R2L4L0_9GAMM</name>